<feature type="transmembrane region" description="Helical" evidence="2">
    <location>
        <begin position="229"/>
        <end position="248"/>
    </location>
</feature>
<reference evidence="3 4" key="1">
    <citation type="submission" date="2020-08" db="EMBL/GenBank/DDBJ databases">
        <title>Genomic Encyclopedia of Type Strains, Phase IV (KMG-IV): sequencing the most valuable type-strain genomes for metagenomic binning, comparative biology and taxonomic classification.</title>
        <authorList>
            <person name="Goeker M."/>
        </authorList>
    </citation>
    <scope>NUCLEOTIDE SEQUENCE [LARGE SCALE GENOMIC DNA]</scope>
    <source>
        <strain evidence="3 4">DSM 26736</strain>
    </source>
</reference>
<comment type="similarity">
    <text evidence="1">Belongs to the sodium:galactoside symporter (TC 2.A.2) family.</text>
</comment>
<dbReference type="PANTHER" id="PTHR11328:SF24">
    <property type="entry name" value="MAJOR FACILITATOR SUPERFAMILY (MFS) PROFILE DOMAIN-CONTAINING PROTEIN"/>
    <property type="match status" value="1"/>
</dbReference>
<sequence length="449" mass="46875">MSFKVAGVFAHAASEARLFAYACGNFGKGLAFAGADLTMLFLLTDLLGLSAAAAGTLMLVAVAGDLAFDLLAAKLVLRLRRFGRDYRWVVVVGAVPCGTAFAALYALPVWGVTHWAILAGALLAFRGAYAVIDVPHNALMAQLTSDSRARGRVSGYRLLFSTAASLAVAAVLTPLVQRAGHENAFDTLALIGTIAGALFIVTMILSSVIGRSSAPAALAASRDGIDIPLRDPLVIGMLLIALITGLAMPTFGRMLLYLSTYLLDRPDLARTMLLAMTAGQFAGVLAWTALTGRFDKSPLLAAGHGVSGVGLVLFGICLGRPDVLPICAALIGFGFASVFMLPWGLLADSVDFIALRHKRRMETGLFAGYLVAVKASGAAGSVLIGWSLGWLGYVPAQVQAEPVRLGMAAMGLGVPLAGCIGAMLVLRRFDIGHRRHARAVAALGRRGTL</sequence>
<name>A0A840YQK0_9SPHN</name>
<dbReference type="SUPFAM" id="SSF103473">
    <property type="entry name" value="MFS general substrate transporter"/>
    <property type="match status" value="1"/>
</dbReference>
<dbReference type="InterPro" id="IPR039672">
    <property type="entry name" value="MFS_2"/>
</dbReference>
<dbReference type="GO" id="GO:0015293">
    <property type="term" value="F:symporter activity"/>
    <property type="evidence" value="ECO:0007669"/>
    <property type="project" value="InterPro"/>
</dbReference>
<evidence type="ECO:0000313" key="3">
    <source>
        <dbReference type="EMBL" id="MBB5711022.1"/>
    </source>
</evidence>
<dbReference type="EMBL" id="JACIJF010000005">
    <property type="protein sequence ID" value="MBB5711022.1"/>
    <property type="molecule type" value="Genomic_DNA"/>
</dbReference>
<evidence type="ECO:0000256" key="2">
    <source>
        <dbReference type="SAM" id="Phobius"/>
    </source>
</evidence>
<evidence type="ECO:0000313" key="4">
    <source>
        <dbReference type="Proteomes" id="UP000527143"/>
    </source>
</evidence>
<feature type="transmembrane region" description="Helical" evidence="2">
    <location>
        <begin position="299"/>
        <end position="317"/>
    </location>
</feature>
<feature type="transmembrane region" description="Helical" evidence="2">
    <location>
        <begin position="268"/>
        <end position="287"/>
    </location>
</feature>
<keyword evidence="2" id="KW-0472">Membrane</keyword>
<dbReference type="GO" id="GO:0008643">
    <property type="term" value="P:carbohydrate transport"/>
    <property type="evidence" value="ECO:0007669"/>
    <property type="project" value="InterPro"/>
</dbReference>
<dbReference type="Gene3D" id="1.20.1250.20">
    <property type="entry name" value="MFS general substrate transporter like domains"/>
    <property type="match status" value="1"/>
</dbReference>
<dbReference type="GO" id="GO:0005886">
    <property type="term" value="C:plasma membrane"/>
    <property type="evidence" value="ECO:0007669"/>
    <property type="project" value="TreeGrafter"/>
</dbReference>
<dbReference type="Pfam" id="PF13347">
    <property type="entry name" value="MFS_2"/>
    <property type="match status" value="1"/>
</dbReference>
<feature type="transmembrane region" description="Helical" evidence="2">
    <location>
        <begin position="405"/>
        <end position="426"/>
    </location>
</feature>
<comment type="caution">
    <text evidence="3">The sequence shown here is derived from an EMBL/GenBank/DDBJ whole genome shotgun (WGS) entry which is preliminary data.</text>
</comment>
<keyword evidence="2" id="KW-1133">Transmembrane helix</keyword>
<dbReference type="InterPro" id="IPR036259">
    <property type="entry name" value="MFS_trans_sf"/>
</dbReference>
<feature type="transmembrane region" description="Helical" evidence="2">
    <location>
        <begin position="188"/>
        <end position="209"/>
    </location>
</feature>
<gene>
    <name evidence="3" type="ORF">FHT02_002262</name>
</gene>
<keyword evidence="4" id="KW-1185">Reference proteome</keyword>
<keyword evidence="2" id="KW-0812">Transmembrane</keyword>
<feature type="transmembrane region" description="Helical" evidence="2">
    <location>
        <begin position="323"/>
        <end position="346"/>
    </location>
</feature>
<feature type="transmembrane region" description="Helical" evidence="2">
    <location>
        <begin position="155"/>
        <end position="176"/>
    </location>
</feature>
<dbReference type="Proteomes" id="UP000527143">
    <property type="component" value="Unassembled WGS sequence"/>
</dbReference>
<dbReference type="AlphaFoldDB" id="A0A840YQK0"/>
<feature type="transmembrane region" description="Helical" evidence="2">
    <location>
        <begin position="366"/>
        <end position="393"/>
    </location>
</feature>
<dbReference type="PANTHER" id="PTHR11328">
    <property type="entry name" value="MAJOR FACILITATOR SUPERFAMILY DOMAIN-CONTAINING PROTEIN"/>
    <property type="match status" value="1"/>
</dbReference>
<feature type="transmembrane region" description="Helical" evidence="2">
    <location>
        <begin position="46"/>
        <end position="68"/>
    </location>
</feature>
<proteinExistence type="inferred from homology"/>
<dbReference type="RefSeq" id="WP_246352337.1">
    <property type="nucleotide sequence ID" value="NZ_JACIJF010000005.1"/>
</dbReference>
<feature type="transmembrane region" description="Helical" evidence="2">
    <location>
        <begin position="88"/>
        <end position="107"/>
    </location>
</feature>
<protein>
    <submittedName>
        <fullName evidence="3">GPH family glycoside/pentoside/hexuronide:cation symporter</fullName>
    </submittedName>
</protein>
<evidence type="ECO:0000256" key="1">
    <source>
        <dbReference type="ARBA" id="ARBA00009617"/>
    </source>
</evidence>
<accession>A0A840YQK0</accession>
<organism evidence="3 4">
    <name type="scientific">Sphingomonas xinjiangensis</name>
    <dbReference type="NCBI Taxonomy" id="643568"/>
    <lineage>
        <taxon>Bacteria</taxon>
        <taxon>Pseudomonadati</taxon>
        <taxon>Pseudomonadota</taxon>
        <taxon>Alphaproteobacteria</taxon>
        <taxon>Sphingomonadales</taxon>
        <taxon>Sphingomonadaceae</taxon>
        <taxon>Sphingomonas</taxon>
    </lineage>
</organism>
<feature type="transmembrane region" description="Helical" evidence="2">
    <location>
        <begin position="113"/>
        <end position="134"/>
    </location>
</feature>